<dbReference type="CDD" id="cd00609">
    <property type="entry name" value="AAT_like"/>
    <property type="match status" value="1"/>
</dbReference>
<dbReference type="Pfam" id="PF00155">
    <property type="entry name" value="Aminotran_1_2"/>
    <property type="match status" value="2"/>
</dbReference>
<comment type="cofactor">
    <cofactor evidence="1">
        <name>pyridoxal 5'-phosphate</name>
        <dbReference type="ChEBI" id="CHEBI:597326"/>
    </cofactor>
</comment>
<keyword evidence="7" id="KW-1185">Reference proteome</keyword>
<keyword evidence="4" id="KW-0663">Pyridoxal phosphate</keyword>
<sequence>MTQDTRFMPRIARRMAGAQASEIRELLKLAEAPGVISFGGGIPDPALFPVQEMSQALTDVLADPVTGPQALQYSVSEGDPALRAWIAAYLTDSGAPCTADNILVTTGAQQALDFLGRLLIDRGDTVLTQWPTYLGALQAFAPNGPRYGDLGGANWMAQGAGADPTAFAYVVPDFANPTGATMDAVARERLLDLAHARDLPVIEDSPYAALRFEGQPERSLLARDIDRVGRIDASRVIQLGSFSKILSPGLRVGWVAASQEIIGRLVLMKQAADLNASRLTQMAVLRVAERGMTARIDRACQSYRQKRDAMMDALSRHMPEGVTWNRPDGGMFLWLTLPTWADAAAILPRAIEAGVAYVPGAAFYPDRSTANCLRLSYSLPSPEAIETGIARLGAVLAQEKP</sequence>
<dbReference type="RefSeq" id="WP_255576155.1">
    <property type="nucleotide sequence ID" value="NZ_BPFH01000002.1"/>
</dbReference>
<dbReference type="PANTHER" id="PTHR42790:SF19">
    <property type="entry name" value="KYNURENINE_ALPHA-AMINOADIPATE AMINOTRANSFERASE, MITOCHONDRIAL"/>
    <property type="match status" value="1"/>
</dbReference>
<dbReference type="SUPFAM" id="SSF53383">
    <property type="entry name" value="PLP-dependent transferases"/>
    <property type="match status" value="1"/>
</dbReference>
<keyword evidence="2" id="KW-0032">Aminotransferase</keyword>
<evidence type="ECO:0000259" key="5">
    <source>
        <dbReference type="Pfam" id="PF00155"/>
    </source>
</evidence>
<dbReference type="InterPro" id="IPR015424">
    <property type="entry name" value="PyrdxlP-dep_Trfase"/>
</dbReference>
<evidence type="ECO:0000313" key="6">
    <source>
        <dbReference type="EMBL" id="GIT94498.1"/>
    </source>
</evidence>
<dbReference type="Gene3D" id="3.90.1150.10">
    <property type="entry name" value="Aspartate Aminotransferase, domain 1"/>
    <property type="match status" value="1"/>
</dbReference>
<evidence type="ECO:0000256" key="1">
    <source>
        <dbReference type="ARBA" id="ARBA00001933"/>
    </source>
</evidence>
<reference evidence="6 7" key="1">
    <citation type="submission" date="2021-05" db="EMBL/GenBank/DDBJ databases">
        <title>Bacteria Genome sequencing.</title>
        <authorList>
            <person name="Takabe Y."/>
            <person name="Nakajima Y."/>
            <person name="Suzuki S."/>
            <person name="Shiozaki T."/>
        </authorList>
    </citation>
    <scope>NUCLEOTIDE SEQUENCE [LARGE SCALE GENOMIC DNA]</scope>
    <source>
        <strain evidence="6 7">AI_62</strain>
    </source>
</reference>
<dbReference type="PANTHER" id="PTHR42790">
    <property type="entry name" value="AMINOTRANSFERASE"/>
    <property type="match status" value="1"/>
</dbReference>
<evidence type="ECO:0000256" key="4">
    <source>
        <dbReference type="ARBA" id="ARBA00022898"/>
    </source>
</evidence>
<gene>
    <name evidence="6" type="ORF">JANAI62_11210</name>
</gene>
<evidence type="ECO:0000256" key="3">
    <source>
        <dbReference type="ARBA" id="ARBA00022679"/>
    </source>
</evidence>
<proteinExistence type="predicted"/>
<dbReference type="InterPro" id="IPR050859">
    <property type="entry name" value="Class-I_PLP-dep_aminotransf"/>
</dbReference>
<feature type="domain" description="Aminotransferase class I/classII large" evidence="5">
    <location>
        <begin position="49"/>
        <end position="135"/>
    </location>
</feature>
<dbReference type="Gene3D" id="3.40.640.10">
    <property type="entry name" value="Type I PLP-dependent aspartate aminotransferase-like (Major domain)"/>
    <property type="match status" value="1"/>
</dbReference>
<dbReference type="InterPro" id="IPR015422">
    <property type="entry name" value="PyrdxlP-dep_Trfase_small"/>
</dbReference>
<dbReference type="InterPro" id="IPR004839">
    <property type="entry name" value="Aminotransferase_I/II_large"/>
</dbReference>
<evidence type="ECO:0000313" key="7">
    <source>
        <dbReference type="Proteomes" id="UP000786693"/>
    </source>
</evidence>
<feature type="domain" description="Aminotransferase class I/classII large" evidence="5">
    <location>
        <begin position="175"/>
        <end position="392"/>
    </location>
</feature>
<accession>A0ABQ4NJA6</accession>
<dbReference type="EMBL" id="BPFH01000002">
    <property type="protein sequence ID" value="GIT94498.1"/>
    <property type="molecule type" value="Genomic_DNA"/>
</dbReference>
<protein>
    <submittedName>
        <fullName evidence="6">GntR family transcriptional regulator</fullName>
    </submittedName>
</protein>
<dbReference type="Proteomes" id="UP000786693">
    <property type="component" value="Unassembled WGS sequence"/>
</dbReference>
<organism evidence="6 7">
    <name type="scientific">Jannaschia pagri</name>
    <dbReference type="NCBI Taxonomy" id="2829797"/>
    <lineage>
        <taxon>Bacteria</taxon>
        <taxon>Pseudomonadati</taxon>
        <taxon>Pseudomonadota</taxon>
        <taxon>Alphaproteobacteria</taxon>
        <taxon>Rhodobacterales</taxon>
        <taxon>Roseobacteraceae</taxon>
        <taxon>Jannaschia</taxon>
    </lineage>
</organism>
<dbReference type="InterPro" id="IPR015421">
    <property type="entry name" value="PyrdxlP-dep_Trfase_major"/>
</dbReference>
<keyword evidence="3" id="KW-0808">Transferase</keyword>
<evidence type="ECO:0000256" key="2">
    <source>
        <dbReference type="ARBA" id="ARBA00022576"/>
    </source>
</evidence>
<comment type="caution">
    <text evidence="6">The sequence shown here is derived from an EMBL/GenBank/DDBJ whole genome shotgun (WGS) entry which is preliminary data.</text>
</comment>
<name>A0ABQ4NJA6_9RHOB</name>